<protein>
    <submittedName>
        <fullName evidence="1">Uncharacterized protein</fullName>
    </submittedName>
</protein>
<dbReference type="AlphaFoldDB" id="A0A3N4M351"/>
<evidence type="ECO:0000313" key="1">
    <source>
        <dbReference type="EMBL" id="RPB28309.1"/>
    </source>
</evidence>
<evidence type="ECO:0000313" key="2">
    <source>
        <dbReference type="Proteomes" id="UP000267821"/>
    </source>
</evidence>
<accession>A0A3N4M351</accession>
<reference evidence="1 2" key="1">
    <citation type="journal article" date="2018" name="Nat. Ecol. Evol.">
        <title>Pezizomycetes genomes reveal the molecular basis of ectomycorrhizal truffle lifestyle.</title>
        <authorList>
            <person name="Murat C."/>
            <person name="Payen T."/>
            <person name="Noel B."/>
            <person name="Kuo A."/>
            <person name="Morin E."/>
            <person name="Chen J."/>
            <person name="Kohler A."/>
            <person name="Krizsan K."/>
            <person name="Balestrini R."/>
            <person name="Da Silva C."/>
            <person name="Montanini B."/>
            <person name="Hainaut M."/>
            <person name="Levati E."/>
            <person name="Barry K.W."/>
            <person name="Belfiori B."/>
            <person name="Cichocki N."/>
            <person name="Clum A."/>
            <person name="Dockter R.B."/>
            <person name="Fauchery L."/>
            <person name="Guy J."/>
            <person name="Iotti M."/>
            <person name="Le Tacon F."/>
            <person name="Lindquist E.A."/>
            <person name="Lipzen A."/>
            <person name="Malagnac F."/>
            <person name="Mello A."/>
            <person name="Molinier V."/>
            <person name="Miyauchi S."/>
            <person name="Poulain J."/>
            <person name="Riccioni C."/>
            <person name="Rubini A."/>
            <person name="Sitrit Y."/>
            <person name="Splivallo R."/>
            <person name="Traeger S."/>
            <person name="Wang M."/>
            <person name="Zifcakova L."/>
            <person name="Wipf D."/>
            <person name="Zambonelli A."/>
            <person name="Paolocci F."/>
            <person name="Nowrousian M."/>
            <person name="Ottonello S."/>
            <person name="Baldrian P."/>
            <person name="Spatafora J.W."/>
            <person name="Henrissat B."/>
            <person name="Nagy L.G."/>
            <person name="Aury J.M."/>
            <person name="Wincker P."/>
            <person name="Grigoriev I.V."/>
            <person name="Bonfante P."/>
            <person name="Martin F.M."/>
        </authorList>
    </citation>
    <scope>NUCLEOTIDE SEQUENCE [LARGE SCALE GENOMIC DNA]</scope>
    <source>
        <strain evidence="1 2">ATCC MYA-4762</strain>
    </source>
</reference>
<dbReference type="Proteomes" id="UP000267821">
    <property type="component" value="Unassembled WGS sequence"/>
</dbReference>
<organism evidence="1 2">
    <name type="scientific">Terfezia boudieri ATCC MYA-4762</name>
    <dbReference type="NCBI Taxonomy" id="1051890"/>
    <lineage>
        <taxon>Eukaryota</taxon>
        <taxon>Fungi</taxon>
        <taxon>Dikarya</taxon>
        <taxon>Ascomycota</taxon>
        <taxon>Pezizomycotina</taxon>
        <taxon>Pezizomycetes</taxon>
        <taxon>Pezizales</taxon>
        <taxon>Pezizaceae</taxon>
        <taxon>Terfezia</taxon>
    </lineage>
</organism>
<dbReference type="EMBL" id="ML121529">
    <property type="protein sequence ID" value="RPB28309.1"/>
    <property type="molecule type" value="Genomic_DNA"/>
</dbReference>
<keyword evidence="2" id="KW-1185">Reference proteome</keyword>
<sequence>MLFSHSATQLHLILQFLPLVSNPSLSPHLTPNHSFNPLLSIFHKSNTLFYLLLNLISRSFPSPDLLQKAPTPFGPDITPAFINTA</sequence>
<gene>
    <name evidence="1" type="ORF">L211DRAFT_374993</name>
</gene>
<name>A0A3N4M351_9PEZI</name>
<dbReference type="InParanoid" id="A0A3N4M351"/>
<proteinExistence type="predicted"/>